<dbReference type="InterPro" id="IPR051678">
    <property type="entry name" value="AGP_Transferase"/>
</dbReference>
<keyword evidence="3" id="KW-1185">Reference proteome</keyword>
<dbReference type="PANTHER" id="PTHR21310">
    <property type="entry name" value="AMINOGLYCOSIDE PHOSPHOTRANSFERASE-RELATED-RELATED"/>
    <property type="match status" value="1"/>
</dbReference>
<feature type="domain" description="Aminoglycoside phosphotransferase" evidence="1">
    <location>
        <begin position="39"/>
        <end position="264"/>
    </location>
</feature>
<dbReference type="InterPro" id="IPR011009">
    <property type="entry name" value="Kinase-like_dom_sf"/>
</dbReference>
<evidence type="ECO:0000313" key="2">
    <source>
        <dbReference type="EMBL" id="GEL93762.1"/>
    </source>
</evidence>
<reference evidence="2 3" key="1">
    <citation type="submission" date="2019-07" db="EMBL/GenBank/DDBJ databases">
        <title>Whole genome shotgun sequence of Cellulomonas composti NBRC 100758.</title>
        <authorList>
            <person name="Hosoyama A."/>
            <person name="Uohara A."/>
            <person name="Ohji S."/>
            <person name="Ichikawa N."/>
        </authorList>
    </citation>
    <scope>NUCLEOTIDE SEQUENCE [LARGE SCALE GENOMIC DNA]</scope>
    <source>
        <strain evidence="2 3">NBRC 100758</strain>
    </source>
</reference>
<dbReference type="EMBL" id="BJWG01000001">
    <property type="protein sequence ID" value="GEL93762.1"/>
    <property type="molecule type" value="Genomic_DNA"/>
</dbReference>
<proteinExistence type="predicted"/>
<evidence type="ECO:0000259" key="1">
    <source>
        <dbReference type="Pfam" id="PF01636"/>
    </source>
</evidence>
<dbReference type="Gene3D" id="3.30.200.20">
    <property type="entry name" value="Phosphorylase Kinase, domain 1"/>
    <property type="match status" value="1"/>
</dbReference>
<dbReference type="GO" id="GO:0016740">
    <property type="term" value="F:transferase activity"/>
    <property type="evidence" value="ECO:0007669"/>
    <property type="project" value="UniProtKB-KW"/>
</dbReference>
<dbReference type="AlphaFoldDB" id="A0A511J6X0"/>
<dbReference type="InterPro" id="IPR002575">
    <property type="entry name" value="Aminoglycoside_PTrfase"/>
</dbReference>
<dbReference type="RefSeq" id="WP_246117277.1">
    <property type="nucleotide sequence ID" value="NZ_BJWG01000001.1"/>
</dbReference>
<dbReference type="Gene3D" id="3.90.1200.10">
    <property type="match status" value="1"/>
</dbReference>
<sequence>MSGPVHPKIEIDVDARLARTLLAEQHPDLADLPLHGRVHGWDNITWRLGDGLALRFPVRALSAPLVEREHRWLPRLAAHLPVPVPVPVRTGAPGPHFPWSWSVVPWLAGTTAARTRVEDRAVWATDLAEALAALHRPAPPDAPENPFRAVPLATRAAVVGPRLAAAHLPHTDVLADAWARGLAAPAYGGTPRWVHGDPHPANLLADHGRLVGLIDFGDLSAGDPASDLATAWLTFGPAGRAAFVARSDELRGWDDATWQRARAWAAAYVPTLLAHPDEYPSLAVIGRHTAAQLSLDAAL</sequence>
<evidence type="ECO:0000313" key="3">
    <source>
        <dbReference type="Proteomes" id="UP000321720"/>
    </source>
</evidence>
<gene>
    <name evidence="2" type="ORF">CCO02nite_04200</name>
</gene>
<dbReference type="CDD" id="cd05155">
    <property type="entry name" value="APH_ChoK_like_1"/>
    <property type="match status" value="1"/>
</dbReference>
<dbReference type="Proteomes" id="UP000321720">
    <property type="component" value="Unassembled WGS sequence"/>
</dbReference>
<keyword evidence="2" id="KW-0808">Transferase</keyword>
<dbReference type="SUPFAM" id="SSF56112">
    <property type="entry name" value="Protein kinase-like (PK-like)"/>
    <property type="match status" value="1"/>
</dbReference>
<comment type="caution">
    <text evidence="2">The sequence shown here is derived from an EMBL/GenBank/DDBJ whole genome shotgun (WGS) entry which is preliminary data.</text>
</comment>
<accession>A0A511J6X0</accession>
<protein>
    <submittedName>
        <fullName evidence="2">Aminoglycoside phosphotransferase</fullName>
    </submittedName>
</protein>
<dbReference type="Pfam" id="PF01636">
    <property type="entry name" value="APH"/>
    <property type="match status" value="1"/>
</dbReference>
<name>A0A511J6X0_9CELL</name>
<organism evidence="2 3">
    <name type="scientific">Cellulomonas composti</name>
    <dbReference type="NCBI Taxonomy" id="266130"/>
    <lineage>
        <taxon>Bacteria</taxon>
        <taxon>Bacillati</taxon>
        <taxon>Actinomycetota</taxon>
        <taxon>Actinomycetes</taxon>
        <taxon>Micrococcales</taxon>
        <taxon>Cellulomonadaceae</taxon>
        <taxon>Cellulomonas</taxon>
    </lineage>
</organism>
<dbReference type="PANTHER" id="PTHR21310:SF42">
    <property type="entry name" value="BIFUNCTIONAL AAC_APH"/>
    <property type="match status" value="1"/>
</dbReference>